<dbReference type="SUPFAM" id="SSF143422">
    <property type="entry name" value="Transposase IS200-like"/>
    <property type="match status" value="1"/>
</dbReference>
<dbReference type="PANTHER" id="PTHR34322">
    <property type="entry name" value="TRANSPOSASE, Y1_TNP DOMAIN-CONTAINING"/>
    <property type="match status" value="1"/>
</dbReference>
<comment type="caution">
    <text evidence="2">The sequence shown here is derived from an EMBL/GenBank/DDBJ whole genome shotgun (WGS) entry which is preliminary data.</text>
</comment>
<dbReference type="RefSeq" id="WP_229432234.1">
    <property type="nucleotide sequence ID" value="NZ_JAJHPV010000013.1"/>
</dbReference>
<dbReference type="Pfam" id="PF01797">
    <property type="entry name" value="Y1_Tnp"/>
    <property type="match status" value="1"/>
</dbReference>
<dbReference type="PANTHER" id="PTHR34322:SF2">
    <property type="entry name" value="TRANSPOSASE IS200-LIKE DOMAIN-CONTAINING PROTEIN"/>
    <property type="match status" value="1"/>
</dbReference>
<feature type="domain" description="Transposase IS200-like" evidence="1">
    <location>
        <begin position="9"/>
        <end position="124"/>
    </location>
</feature>
<dbReference type="SMART" id="SM01321">
    <property type="entry name" value="Y1_Tnp"/>
    <property type="match status" value="1"/>
</dbReference>
<gene>
    <name evidence="2" type="ORF">LMJ30_10155</name>
</gene>
<evidence type="ECO:0000313" key="3">
    <source>
        <dbReference type="Proteomes" id="UP001198701"/>
    </source>
</evidence>
<accession>A0ABS8IRQ0</accession>
<keyword evidence="3" id="KW-1185">Reference proteome</keyword>
<protein>
    <submittedName>
        <fullName evidence="2">Transposase</fullName>
    </submittedName>
</protein>
<name>A0ABS8IRQ0_9BURK</name>
<dbReference type="InterPro" id="IPR036515">
    <property type="entry name" value="Transposase_17_sf"/>
</dbReference>
<reference evidence="2 3" key="1">
    <citation type="submission" date="2021-11" db="EMBL/GenBank/DDBJ databases">
        <authorList>
            <person name="Huq M.A."/>
        </authorList>
    </citation>
    <scope>NUCLEOTIDE SEQUENCE [LARGE SCALE GENOMIC DNA]</scope>
    <source>
        <strain evidence="2 3">MAHUQ-52</strain>
    </source>
</reference>
<evidence type="ECO:0000259" key="1">
    <source>
        <dbReference type="SMART" id="SM01321"/>
    </source>
</evidence>
<dbReference type="Proteomes" id="UP001198701">
    <property type="component" value="Unassembled WGS sequence"/>
</dbReference>
<proteinExistence type="predicted"/>
<dbReference type="EMBL" id="JAJHPV010000013">
    <property type="protein sequence ID" value="MCC6071317.1"/>
    <property type="molecule type" value="Genomic_DNA"/>
</dbReference>
<dbReference type="Gene3D" id="3.30.70.1290">
    <property type="entry name" value="Transposase IS200-like"/>
    <property type="match status" value="1"/>
</dbReference>
<dbReference type="InterPro" id="IPR002686">
    <property type="entry name" value="Transposase_17"/>
</dbReference>
<evidence type="ECO:0000313" key="2">
    <source>
        <dbReference type="EMBL" id="MCC6071317.1"/>
    </source>
</evidence>
<organism evidence="2 3">
    <name type="scientific">Massilia agrisoli</name>
    <dbReference type="NCBI Taxonomy" id="2892444"/>
    <lineage>
        <taxon>Bacteria</taxon>
        <taxon>Pseudomonadati</taxon>
        <taxon>Pseudomonadota</taxon>
        <taxon>Betaproteobacteria</taxon>
        <taxon>Burkholderiales</taxon>
        <taxon>Oxalobacteraceae</taxon>
        <taxon>Telluria group</taxon>
        <taxon>Massilia</taxon>
    </lineage>
</organism>
<sequence>MGRRARLVLSGVPLHIIQRGNNRNACFIAEVDYRVYLSMLREASTAVDCSIHAYVLMTNHVHLLVSAEDISSPSILMKALGQRFAQYINRRYRRTGTLWEGRFRSCLVEGEPYLLTCQRYIELNPVRAGMVTRPDEYHWSSYRANAEGCIDPLVTPHELYSRLGAEPCERQAVYRQLFDDEISAETIASLRHATNGNYAMATVPFLEHARCLLGRGVSPPSFCRRT</sequence>